<dbReference type="PRINTS" id="PR00932">
    <property type="entry name" value="AMINO1PTASE"/>
</dbReference>
<dbReference type="RefSeq" id="WP_156204398.1">
    <property type="nucleotide sequence ID" value="NZ_CP046457.1"/>
</dbReference>
<keyword evidence="7 9" id="KW-0862">Zinc</keyword>
<dbReference type="PANTHER" id="PTHR28570:SF2">
    <property type="entry name" value="M18 FAMILY AMINOPEPTIDASE 1-RELATED"/>
    <property type="match status" value="1"/>
</dbReference>
<name>A0A6I6DLB2_9FIRM</name>
<dbReference type="Gene3D" id="2.30.250.10">
    <property type="entry name" value="Aminopeptidase i, Domain 2"/>
    <property type="match status" value="1"/>
</dbReference>
<dbReference type="KEGG" id="salq:SYNTR_2043"/>
<evidence type="ECO:0000256" key="6">
    <source>
        <dbReference type="ARBA" id="ARBA00022801"/>
    </source>
</evidence>
<keyword evidence="5 9" id="KW-0479">Metal-binding</keyword>
<evidence type="ECO:0000256" key="2">
    <source>
        <dbReference type="ARBA" id="ARBA00008290"/>
    </source>
</evidence>
<keyword evidence="3 9" id="KW-0031">Aminopeptidase</keyword>
<dbReference type="Pfam" id="PF02127">
    <property type="entry name" value="Peptidase_M18"/>
    <property type="match status" value="1"/>
</dbReference>
<dbReference type="Proteomes" id="UP000426444">
    <property type="component" value="Chromosome"/>
</dbReference>
<evidence type="ECO:0000256" key="1">
    <source>
        <dbReference type="ARBA" id="ARBA00001947"/>
    </source>
</evidence>
<dbReference type="GO" id="GO:0005737">
    <property type="term" value="C:cytoplasm"/>
    <property type="evidence" value="ECO:0007669"/>
    <property type="project" value="UniProtKB-ARBA"/>
</dbReference>
<evidence type="ECO:0000313" key="11">
    <source>
        <dbReference type="EMBL" id="QGU00637.1"/>
    </source>
</evidence>
<evidence type="ECO:0000256" key="8">
    <source>
        <dbReference type="ARBA" id="ARBA00023049"/>
    </source>
</evidence>
<protein>
    <recommendedName>
        <fullName evidence="10">M18 family aminopeptidase</fullName>
        <ecNumber evidence="10">3.4.11.-</ecNumber>
    </recommendedName>
</protein>
<comment type="similarity">
    <text evidence="2 9">Belongs to the peptidase M18 family.</text>
</comment>
<accession>A0A6I6DLB2</accession>
<dbReference type="PANTHER" id="PTHR28570">
    <property type="entry name" value="ASPARTYL AMINOPEPTIDASE"/>
    <property type="match status" value="1"/>
</dbReference>
<dbReference type="GO" id="GO:0006508">
    <property type="term" value="P:proteolysis"/>
    <property type="evidence" value="ECO:0007669"/>
    <property type="project" value="UniProtKB-KW"/>
</dbReference>
<comment type="cofactor">
    <cofactor evidence="1 10">
        <name>Zn(2+)</name>
        <dbReference type="ChEBI" id="CHEBI:29105"/>
    </cofactor>
</comment>
<keyword evidence="4 9" id="KW-0645">Protease</keyword>
<sequence>MKKNQPNTAWERLTDKEINDAYNFCNGYKHFLNIAKTEREATEYIVNEALSAGFKRIEEMNSIEAGQKILVEQKGKVAALIVVGEEPIYNGLNIIASHTDSPRLDLKPRPMYEDDGLAFFKTHYYGGIKKYHWLAIPLALHGVVIKKDGSCIKINIGESEEDITFTIADLLPHLAKDQMEKKMSEAISGEGLNALIGTRYNKDNGDKSIKAYLKEILKSEYNIEEDDFTSAELQLVPALKAKDLGFDRSMVAGYGQDDRVSAYCSLKAILETDKPPKTAMCLFVDKEEIGSMGNTGLQSLLIENITAELLHLDGNDSYHVLRNTLMKSYALSADVNAAVDPNYPEVFEKMNNSSLSKGVVLTKYTGSRGKSVSNDANPEYVAKIRNLFDSNNIEWQVGELGKVDIGGGGTVAQYIAYYGIEVVDCGVAILGMHSPFEIASKADIYMSYKAYKAFFKDL</sequence>
<keyword evidence="6 9" id="KW-0378">Hydrolase</keyword>
<organism evidence="11 12">
    <name type="scientific">Candidatus Syntrophocurvum alkaliphilum</name>
    <dbReference type="NCBI Taxonomy" id="2293317"/>
    <lineage>
        <taxon>Bacteria</taxon>
        <taxon>Bacillati</taxon>
        <taxon>Bacillota</taxon>
        <taxon>Clostridia</taxon>
        <taxon>Eubacteriales</taxon>
        <taxon>Syntrophomonadaceae</taxon>
        <taxon>Candidatus Syntrophocurvum</taxon>
    </lineage>
</organism>
<reference evidence="12" key="1">
    <citation type="journal article" date="2019" name="Microbiology">
        <title>Complete Genome Sequence of an Uncultured Bacterium of the Candidate Phylum Bipolaricaulota.</title>
        <authorList>
            <person name="Kadnikov V.V."/>
            <person name="Mardanov A.V."/>
            <person name="Beletsky A.V."/>
            <person name="Frank Y.A."/>
            <person name="Karnachuk O.V."/>
            <person name="Ravin N.V."/>
        </authorList>
    </citation>
    <scope>NUCLEOTIDE SEQUENCE [LARGE SCALE GENOMIC DNA]</scope>
</reference>
<evidence type="ECO:0000256" key="10">
    <source>
        <dbReference type="RuleBase" id="RU004387"/>
    </source>
</evidence>
<evidence type="ECO:0000256" key="4">
    <source>
        <dbReference type="ARBA" id="ARBA00022670"/>
    </source>
</evidence>
<dbReference type="GO" id="GO:0008270">
    <property type="term" value="F:zinc ion binding"/>
    <property type="evidence" value="ECO:0007669"/>
    <property type="project" value="InterPro"/>
</dbReference>
<dbReference type="EMBL" id="CP046457">
    <property type="protein sequence ID" value="QGU00637.1"/>
    <property type="molecule type" value="Genomic_DNA"/>
</dbReference>
<dbReference type="InterPro" id="IPR001948">
    <property type="entry name" value="Peptidase_M18"/>
</dbReference>
<evidence type="ECO:0000256" key="7">
    <source>
        <dbReference type="ARBA" id="ARBA00022833"/>
    </source>
</evidence>
<keyword evidence="12" id="KW-1185">Reference proteome</keyword>
<gene>
    <name evidence="11" type="ORF">SYNTR_2043</name>
</gene>
<dbReference type="EC" id="3.4.11.-" evidence="10"/>
<dbReference type="OrthoDB" id="89722at2"/>
<proteinExistence type="inferred from homology"/>
<dbReference type="Gene3D" id="3.40.630.10">
    <property type="entry name" value="Zn peptidases"/>
    <property type="match status" value="1"/>
</dbReference>
<dbReference type="InterPro" id="IPR023358">
    <property type="entry name" value="Peptidase_M18_dom2"/>
</dbReference>
<dbReference type="NCBIfam" id="NF002600">
    <property type="entry name" value="PRK02256.1"/>
    <property type="match status" value="1"/>
</dbReference>
<evidence type="ECO:0000256" key="3">
    <source>
        <dbReference type="ARBA" id="ARBA00022438"/>
    </source>
</evidence>
<evidence type="ECO:0000256" key="5">
    <source>
        <dbReference type="ARBA" id="ARBA00022723"/>
    </source>
</evidence>
<dbReference type="SUPFAM" id="SSF53187">
    <property type="entry name" value="Zn-dependent exopeptidases"/>
    <property type="match status" value="1"/>
</dbReference>
<dbReference type="GO" id="GO:0004177">
    <property type="term" value="F:aminopeptidase activity"/>
    <property type="evidence" value="ECO:0007669"/>
    <property type="project" value="UniProtKB-KW"/>
</dbReference>
<dbReference type="GO" id="GO:0008237">
    <property type="term" value="F:metallopeptidase activity"/>
    <property type="evidence" value="ECO:0007669"/>
    <property type="project" value="UniProtKB-KW"/>
</dbReference>
<keyword evidence="8 9" id="KW-0482">Metalloprotease</keyword>
<evidence type="ECO:0000313" key="12">
    <source>
        <dbReference type="Proteomes" id="UP000426444"/>
    </source>
</evidence>
<dbReference type="AlphaFoldDB" id="A0A6I6DLB2"/>
<dbReference type="SUPFAM" id="SSF101821">
    <property type="entry name" value="Aminopeptidase/glucanase lid domain"/>
    <property type="match status" value="1"/>
</dbReference>
<evidence type="ECO:0000256" key="9">
    <source>
        <dbReference type="RuleBase" id="RU004386"/>
    </source>
</evidence>